<evidence type="ECO:0000259" key="7">
    <source>
        <dbReference type="SMART" id="SM00922"/>
    </source>
</evidence>
<comment type="catalytic activity">
    <reaction evidence="1">
        <text>L-fuconate = 2-dehydro-3-deoxy-L-fuconate + H2O</text>
        <dbReference type="Rhea" id="RHEA:22772"/>
        <dbReference type="ChEBI" id="CHEBI:15377"/>
        <dbReference type="ChEBI" id="CHEBI:21291"/>
        <dbReference type="ChEBI" id="CHEBI:37448"/>
        <dbReference type="EC" id="4.2.1.68"/>
    </reaction>
</comment>
<dbReference type="InterPro" id="IPR029017">
    <property type="entry name" value="Enolase-like_N"/>
</dbReference>
<evidence type="ECO:0000256" key="2">
    <source>
        <dbReference type="ARBA" id="ARBA00001946"/>
    </source>
</evidence>
<evidence type="ECO:0000313" key="9">
    <source>
        <dbReference type="RefSeq" id="XP_005108182.1"/>
    </source>
</evidence>
<dbReference type="SMART" id="SM00922">
    <property type="entry name" value="MR_MLE"/>
    <property type="match status" value="1"/>
</dbReference>
<sequence length="443" mass="49255">MADTVKSVAVQDIRFPTSLESDGSDAMNKAPDYSCPYVTITTESGLQGFGISFTVGRGNDIVCKAIELLSHLVVGRDINAILKDFASFWRSLTSEDQIRWLGPEKGVMHMAVAGIANAVWDLWARKENKPLWKLLVDMEPDQLVSTIDFRYITDALTKEEALDILKSMQTGKAKREQELAASGFPAYTTSCAWLGYSDEKIERLCKEAMAEGFTRFKMKVGSDLEDDKRRAKILRQTMGPDNLLMVDANQKWEVPEAIDWMKQLAQYKITWIEEPTSPDDVLGHAAISKALQPLGIGVATGEQCQNRVMFKQFLASGAMQFCQIDSCRLGGVSENLAVILMAKKFGVPVCPHGGGVGLCEYIQHLSVFDYISVSGSLDNRMTEYTAHLHEHFVSPAEMKNGCYVLPQTPGYSIEMKSSSLASYVWPTGQVWQKLIQDGVYKLN</sequence>
<dbReference type="Gene3D" id="3.30.390.10">
    <property type="entry name" value="Enolase-like, N-terminal domain"/>
    <property type="match status" value="1"/>
</dbReference>
<name>A0ABM0K3X9_APLCA</name>
<dbReference type="SFLD" id="SFLDF00111">
    <property type="entry name" value="L-fuconate_dehydratase"/>
    <property type="match status" value="1"/>
</dbReference>
<evidence type="ECO:0000313" key="8">
    <source>
        <dbReference type="Proteomes" id="UP000694888"/>
    </source>
</evidence>
<organism evidence="8 9">
    <name type="scientific">Aplysia californica</name>
    <name type="common">California sea hare</name>
    <dbReference type="NCBI Taxonomy" id="6500"/>
    <lineage>
        <taxon>Eukaryota</taxon>
        <taxon>Metazoa</taxon>
        <taxon>Spiralia</taxon>
        <taxon>Lophotrochozoa</taxon>
        <taxon>Mollusca</taxon>
        <taxon>Gastropoda</taxon>
        <taxon>Heterobranchia</taxon>
        <taxon>Euthyneura</taxon>
        <taxon>Tectipleura</taxon>
        <taxon>Aplysiida</taxon>
        <taxon>Aplysioidea</taxon>
        <taxon>Aplysiidae</taxon>
        <taxon>Aplysia</taxon>
    </lineage>
</organism>
<dbReference type="InterPro" id="IPR013342">
    <property type="entry name" value="Mandelate_racemase_C"/>
</dbReference>
<protein>
    <recommendedName>
        <fullName evidence="3">L-fuconate dehydratase</fullName>
        <ecNumber evidence="3">4.2.1.68</ecNumber>
    </recommendedName>
</protein>
<reference evidence="9 10" key="1">
    <citation type="submission" date="2025-05" db="UniProtKB">
        <authorList>
            <consortium name="RefSeq"/>
        </authorList>
    </citation>
    <scope>IDENTIFICATION</scope>
</reference>
<keyword evidence="6" id="KW-0456">Lyase</keyword>
<dbReference type="GeneID" id="101845198"/>
<dbReference type="SUPFAM" id="SSF54826">
    <property type="entry name" value="Enolase N-terminal domain-like"/>
    <property type="match status" value="1"/>
</dbReference>
<accession>A0ABM0K3X9</accession>
<dbReference type="InterPro" id="IPR034610">
    <property type="entry name" value="L-fuconate_dehydratase"/>
</dbReference>
<dbReference type="InterPro" id="IPR036849">
    <property type="entry name" value="Enolase-like_C_sf"/>
</dbReference>
<dbReference type="InterPro" id="IPR013341">
    <property type="entry name" value="Mandelate_racemase_N_dom"/>
</dbReference>
<dbReference type="SFLD" id="SFLDG00179">
    <property type="entry name" value="mandelate_racemase"/>
    <property type="match status" value="1"/>
</dbReference>
<dbReference type="PANTHER" id="PTHR13794">
    <property type="entry name" value="ENOLASE SUPERFAMILY, MANDELATE RACEMASE"/>
    <property type="match status" value="1"/>
</dbReference>
<dbReference type="SUPFAM" id="SSF51604">
    <property type="entry name" value="Enolase C-terminal domain-like"/>
    <property type="match status" value="1"/>
</dbReference>
<dbReference type="Proteomes" id="UP000694888">
    <property type="component" value="Unplaced"/>
</dbReference>
<dbReference type="Gene3D" id="3.20.20.120">
    <property type="entry name" value="Enolase-like C-terminal domain"/>
    <property type="match status" value="1"/>
</dbReference>
<gene>
    <name evidence="9 10" type="primary">LOC101845198</name>
</gene>
<keyword evidence="4" id="KW-0479">Metal-binding</keyword>
<dbReference type="InterPro" id="IPR046945">
    <property type="entry name" value="RHMD-like"/>
</dbReference>
<keyword evidence="8" id="KW-1185">Reference proteome</keyword>
<keyword evidence="5" id="KW-0460">Magnesium</keyword>
<evidence type="ECO:0000256" key="5">
    <source>
        <dbReference type="ARBA" id="ARBA00022842"/>
    </source>
</evidence>
<dbReference type="InterPro" id="IPR018110">
    <property type="entry name" value="Mandel_Rmase/mucon_lact_enz_CS"/>
</dbReference>
<dbReference type="EC" id="4.2.1.68" evidence="3"/>
<evidence type="ECO:0000256" key="6">
    <source>
        <dbReference type="ARBA" id="ARBA00023239"/>
    </source>
</evidence>
<dbReference type="RefSeq" id="XP_012943400.1">
    <property type="nucleotide sequence ID" value="XM_013087946.2"/>
</dbReference>
<dbReference type="CDD" id="cd03324">
    <property type="entry name" value="rTSbeta_L-fuconate_dehydratase"/>
    <property type="match status" value="1"/>
</dbReference>
<dbReference type="PROSITE" id="PS00909">
    <property type="entry name" value="MR_MLE_2"/>
    <property type="match status" value="1"/>
</dbReference>
<dbReference type="PANTHER" id="PTHR13794:SF58">
    <property type="entry name" value="MITOCHONDRIAL ENOLASE SUPERFAMILY MEMBER 1"/>
    <property type="match status" value="1"/>
</dbReference>
<feature type="domain" description="Mandelate racemase/muconate lactonizing enzyme C-terminal" evidence="7">
    <location>
        <begin position="198"/>
        <end position="294"/>
    </location>
</feature>
<dbReference type="Pfam" id="PF13378">
    <property type="entry name" value="MR_MLE_C"/>
    <property type="match status" value="1"/>
</dbReference>
<evidence type="ECO:0000256" key="1">
    <source>
        <dbReference type="ARBA" id="ARBA00001737"/>
    </source>
</evidence>
<dbReference type="InterPro" id="IPR029065">
    <property type="entry name" value="Enolase_C-like"/>
</dbReference>
<proteinExistence type="predicted"/>
<dbReference type="Pfam" id="PF02746">
    <property type="entry name" value="MR_MLE_N"/>
    <property type="match status" value="1"/>
</dbReference>
<comment type="cofactor">
    <cofactor evidence="2">
        <name>Mg(2+)</name>
        <dbReference type="ChEBI" id="CHEBI:18420"/>
    </cofactor>
</comment>
<evidence type="ECO:0000256" key="3">
    <source>
        <dbReference type="ARBA" id="ARBA00013142"/>
    </source>
</evidence>
<evidence type="ECO:0000256" key="4">
    <source>
        <dbReference type="ARBA" id="ARBA00022723"/>
    </source>
</evidence>
<dbReference type="SFLD" id="SFLDS00001">
    <property type="entry name" value="Enolase"/>
    <property type="match status" value="1"/>
</dbReference>
<dbReference type="RefSeq" id="XP_005108182.1">
    <property type="nucleotide sequence ID" value="XM_005108125.3"/>
</dbReference>
<evidence type="ECO:0000313" key="10">
    <source>
        <dbReference type="RefSeq" id="XP_012943400.1"/>
    </source>
</evidence>